<dbReference type="OrthoDB" id="2668963at2759"/>
<dbReference type="AlphaFoldDB" id="A0A166M1B9"/>
<sequence length="143" mass="16255">MVYHAKSDSKKRQIARESKNDLMARAVEAYRHELTKTPTQRPKGARIICTDFENLYRLETGLTVKLSHTTLIRLTQGGRSQADSNAKRTLVLKEEEEVLIDFIGEIGNRGFPLSHRRLKEHVDEILQARLGADFPEGGVGINW</sequence>
<feature type="non-terminal residue" evidence="1">
    <location>
        <position position="143"/>
    </location>
</feature>
<evidence type="ECO:0000313" key="1">
    <source>
        <dbReference type="EMBL" id="KZP23538.1"/>
    </source>
</evidence>
<name>A0A166M1B9_9AGAM</name>
<accession>A0A166M1B9</accession>
<dbReference type="STRING" id="436010.A0A166M1B9"/>
<gene>
    <name evidence="1" type="ORF">FIBSPDRAFT_684056</name>
</gene>
<organism evidence="1">
    <name type="scientific">Athelia psychrophila</name>
    <dbReference type="NCBI Taxonomy" id="1759441"/>
    <lineage>
        <taxon>Eukaryota</taxon>
        <taxon>Fungi</taxon>
        <taxon>Dikarya</taxon>
        <taxon>Basidiomycota</taxon>
        <taxon>Agaricomycotina</taxon>
        <taxon>Agaricomycetes</taxon>
        <taxon>Agaricomycetidae</taxon>
        <taxon>Atheliales</taxon>
        <taxon>Atheliaceae</taxon>
        <taxon>Athelia</taxon>
    </lineage>
</organism>
<protein>
    <recommendedName>
        <fullName evidence="2">HTH CENPB-type domain-containing protein</fullName>
    </recommendedName>
</protein>
<proteinExistence type="predicted"/>
<evidence type="ECO:0008006" key="2">
    <source>
        <dbReference type="Google" id="ProtNLM"/>
    </source>
</evidence>
<reference evidence="1" key="1">
    <citation type="journal article" date="2016" name="Mol. Biol. Evol.">
        <title>Comparative Genomics of Early-Diverging Mushroom-Forming Fungi Provides Insights into the Origins of Lignocellulose Decay Capabilities.</title>
        <authorList>
            <person name="Nagy L.G."/>
            <person name="Riley R."/>
            <person name="Tritt A."/>
            <person name="Adam C."/>
            <person name="Daum C."/>
            <person name="Floudas D."/>
            <person name="Sun H."/>
            <person name="Yadav J.S."/>
            <person name="Pangilinan J."/>
            <person name="Larsson K.H."/>
            <person name="Matsuura K."/>
            <person name="Barry K."/>
            <person name="Labutti K."/>
            <person name="Kuo R."/>
            <person name="Ohm R.A."/>
            <person name="Bhattacharya S.S."/>
            <person name="Shirouzu T."/>
            <person name="Yoshinaga Y."/>
            <person name="Martin F.M."/>
            <person name="Grigoriev I.V."/>
            <person name="Hibbett D.S."/>
        </authorList>
    </citation>
    <scope>NUCLEOTIDE SEQUENCE [LARGE SCALE GENOMIC DNA]</scope>
    <source>
        <strain evidence="1">CBS 109695</strain>
    </source>
</reference>
<dbReference type="EMBL" id="KV417532">
    <property type="protein sequence ID" value="KZP23538.1"/>
    <property type="molecule type" value="Genomic_DNA"/>
</dbReference>